<dbReference type="KEGG" id="nah:F5544_03800"/>
<organism evidence="2 3">
    <name type="scientific">Nocardia arthritidis</name>
    <dbReference type="NCBI Taxonomy" id="228602"/>
    <lineage>
        <taxon>Bacteria</taxon>
        <taxon>Bacillati</taxon>
        <taxon>Actinomycetota</taxon>
        <taxon>Actinomycetes</taxon>
        <taxon>Mycobacteriales</taxon>
        <taxon>Nocardiaceae</taxon>
        <taxon>Nocardia</taxon>
    </lineage>
</organism>
<dbReference type="InterPro" id="IPR029058">
    <property type="entry name" value="AB_hydrolase_fold"/>
</dbReference>
<dbReference type="GO" id="GO:0004806">
    <property type="term" value="F:triacylglycerol lipase activity"/>
    <property type="evidence" value="ECO:0007669"/>
    <property type="project" value="InterPro"/>
</dbReference>
<evidence type="ECO:0000256" key="1">
    <source>
        <dbReference type="SAM" id="SignalP"/>
    </source>
</evidence>
<dbReference type="GO" id="GO:0016042">
    <property type="term" value="P:lipid catabolic process"/>
    <property type="evidence" value="ECO:0007669"/>
    <property type="project" value="InterPro"/>
</dbReference>
<dbReference type="AlphaFoldDB" id="A0A6G9Y6A9"/>
<dbReference type="Gene3D" id="1.10.260.130">
    <property type="match status" value="1"/>
</dbReference>
<sequence>MRHSALIRVLAVAALLAFGSISPAHALPYPDDDPFYAAPADIGSYSNGAIVQARRIAMFGLPLPVSAWQVKYRSTDSSERPVAAVTTVLAPLLPWFGPGARPLLSYQIAEDSLGTRCAPSYGLGGGWDLGGINTYIDTPFIATALGRGWAVVTSDYEGPQSRFLDGVDSGRLVLDGIRAARALAPDGVNDASPIGAWGYSGGAFATLWAAQLQPRYAPDVRFAGITSGGVPADWTAIARGVDGTAQAGLAMLVLIATARNDTGNGVLELLNDRGRALVSNESGSCGGDLVAKYVNAHADDFARAPGLFANPVFKAATDIQELGAVAPRAPLYLYHSNSDDVIPVAGYTALVNRYCAAGADIAYRHSPFPGHNPAAVGEAPGAFGYLSDRFAGIPVPAGCRGD</sequence>
<evidence type="ECO:0000313" key="3">
    <source>
        <dbReference type="Proteomes" id="UP000503540"/>
    </source>
</evidence>
<dbReference type="Gene3D" id="3.40.50.1820">
    <property type="entry name" value="alpha/beta hydrolase"/>
    <property type="match status" value="1"/>
</dbReference>
<feature type="chain" id="PRO_5026219594" evidence="1">
    <location>
        <begin position="27"/>
        <end position="402"/>
    </location>
</feature>
<dbReference type="EMBL" id="CP046172">
    <property type="protein sequence ID" value="QIS08674.1"/>
    <property type="molecule type" value="Genomic_DNA"/>
</dbReference>
<accession>A0A6G9Y6A9</accession>
<feature type="signal peptide" evidence="1">
    <location>
        <begin position="1"/>
        <end position="26"/>
    </location>
</feature>
<dbReference type="SUPFAM" id="SSF53474">
    <property type="entry name" value="alpha/beta-Hydrolases"/>
    <property type="match status" value="1"/>
</dbReference>
<reference evidence="2 3" key="1">
    <citation type="journal article" date="2019" name="ACS Chem. Biol.">
        <title>Identification and Mobilization of a Cryptic Antibiotic Biosynthesis Gene Locus from a Human-Pathogenic Nocardia Isolate.</title>
        <authorList>
            <person name="Herisse M."/>
            <person name="Ishida K."/>
            <person name="Porter J.L."/>
            <person name="Howden B."/>
            <person name="Hertweck C."/>
            <person name="Stinear T.P."/>
            <person name="Pidot S.J."/>
        </authorList>
    </citation>
    <scope>NUCLEOTIDE SEQUENCE [LARGE SCALE GENOMIC DNA]</scope>
    <source>
        <strain evidence="2 3">AUSMDU00012717</strain>
    </source>
</reference>
<dbReference type="Pfam" id="PF03583">
    <property type="entry name" value="LIP"/>
    <property type="match status" value="1"/>
</dbReference>
<dbReference type="PANTHER" id="PTHR34853">
    <property type="match status" value="1"/>
</dbReference>
<dbReference type="RefSeq" id="WP_167471881.1">
    <property type="nucleotide sequence ID" value="NZ_CP046172.1"/>
</dbReference>
<keyword evidence="1" id="KW-0732">Signal</keyword>
<dbReference type="PANTHER" id="PTHR34853:SF1">
    <property type="entry name" value="LIPASE 5"/>
    <property type="match status" value="1"/>
</dbReference>
<evidence type="ECO:0000313" key="2">
    <source>
        <dbReference type="EMBL" id="QIS08674.1"/>
    </source>
</evidence>
<dbReference type="InterPro" id="IPR005152">
    <property type="entry name" value="Lipase_secreted"/>
</dbReference>
<dbReference type="PIRSF" id="PIRSF029171">
    <property type="entry name" value="Esterase_LipA"/>
    <property type="match status" value="1"/>
</dbReference>
<keyword evidence="3" id="KW-1185">Reference proteome</keyword>
<protein>
    <submittedName>
        <fullName evidence="2">Lipase</fullName>
    </submittedName>
</protein>
<gene>
    <name evidence="2" type="ORF">F5544_03800</name>
</gene>
<dbReference type="Proteomes" id="UP000503540">
    <property type="component" value="Chromosome"/>
</dbReference>
<name>A0A6G9Y6A9_9NOCA</name>
<proteinExistence type="predicted"/>